<keyword evidence="3" id="KW-1185">Reference proteome</keyword>
<proteinExistence type="predicted"/>
<gene>
    <name evidence="2" type="ORF">GCM10007890_09450</name>
</gene>
<comment type="caution">
    <text evidence="2">The sequence shown here is derived from an EMBL/GenBank/DDBJ whole genome shotgun (WGS) entry which is preliminary data.</text>
</comment>
<protein>
    <submittedName>
        <fullName evidence="2">Uncharacterized protein</fullName>
    </submittedName>
</protein>
<dbReference type="AlphaFoldDB" id="A0AA37TCY0"/>
<dbReference type="RefSeq" id="WP_238195882.1">
    <property type="nucleotide sequence ID" value="NZ_BPQZ01000007.1"/>
</dbReference>
<sequence length="113" mass="11561">MPDDNVIRPAFGVPRTAAPASGPEPAQEHLQDSLDASLQNALRILGAGAGHRVGLIRDPSAAEGDVVRVVVGPEDAPVVETVALLPATADAEAEAERIGFAILRALEVVEGAP</sequence>
<name>A0AA37TCY0_9HYPH</name>
<dbReference type="EMBL" id="BSPL01000008">
    <property type="protein sequence ID" value="GLS68933.1"/>
    <property type="molecule type" value="Genomic_DNA"/>
</dbReference>
<accession>A0AA37TCY0</accession>
<evidence type="ECO:0000313" key="3">
    <source>
        <dbReference type="Proteomes" id="UP001157440"/>
    </source>
</evidence>
<feature type="region of interest" description="Disordered" evidence="1">
    <location>
        <begin position="1"/>
        <end position="31"/>
    </location>
</feature>
<organism evidence="2 3">
    <name type="scientific">Methylobacterium tardum</name>
    <dbReference type="NCBI Taxonomy" id="374432"/>
    <lineage>
        <taxon>Bacteria</taxon>
        <taxon>Pseudomonadati</taxon>
        <taxon>Pseudomonadota</taxon>
        <taxon>Alphaproteobacteria</taxon>
        <taxon>Hyphomicrobiales</taxon>
        <taxon>Methylobacteriaceae</taxon>
        <taxon>Methylobacterium</taxon>
    </lineage>
</organism>
<reference evidence="3" key="1">
    <citation type="journal article" date="2019" name="Int. J. Syst. Evol. Microbiol.">
        <title>The Global Catalogue of Microorganisms (GCM) 10K type strain sequencing project: providing services to taxonomists for standard genome sequencing and annotation.</title>
        <authorList>
            <consortium name="The Broad Institute Genomics Platform"/>
            <consortium name="The Broad Institute Genome Sequencing Center for Infectious Disease"/>
            <person name="Wu L."/>
            <person name="Ma J."/>
        </authorList>
    </citation>
    <scope>NUCLEOTIDE SEQUENCE [LARGE SCALE GENOMIC DNA]</scope>
    <source>
        <strain evidence="3">NBRC 103632</strain>
    </source>
</reference>
<evidence type="ECO:0000313" key="2">
    <source>
        <dbReference type="EMBL" id="GLS68933.1"/>
    </source>
</evidence>
<dbReference type="Proteomes" id="UP001157440">
    <property type="component" value="Unassembled WGS sequence"/>
</dbReference>
<evidence type="ECO:0000256" key="1">
    <source>
        <dbReference type="SAM" id="MobiDB-lite"/>
    </source>
</evidence>